<keyword evidence="6" id="KW-0255">Endonuclease</keyword>
<dbReference type="SUPFAM" id="SSF53098">
    <property type="entry name" value="Ribonuclease H-like"/>
    <property type="match status" value="1"/>
</dbReference>
<evidence type="ECO:0000256" key="11">
    <source>
        <dbReference type="SAM" id="MobiDB-lite"/>
    </source>
</evidence>
<keyword evidence="10" id="KW-0175">Coiled coil</keyword>
<organism evidence="16 17">
    <name type="scientific">Trichuris muris</name>
    <name type="common">Mouse whipworm</name>
    <dbReference type="NCBI Taxonomy" id="70415"/>
    <lineage>
        <taxon>Eukaryota</taxon>
        <taxon>Metazoa</taxon>
        <taxon>Ecdysozoa</taxon>
        <taxon>Nematoda</taxon>
        <taxon>Enoplea</taxon>
        <taxon>Dorylaimia</taxon>
        <taxon>Trichinellida</taxon>
        <taxon>Trichuridae</taxon>
        <taxon>Trichuris</taxon>
    </lineage>
</organism>
<feature type="domain" description="Integrase catalytic" evidence="15">
    <location>
        <begin position="1129"/>
        <end position="1294"/>
    </location>
</feature>
<accession>A0A5S6QBA2</accession>
<keyword evidence="3" id="KW-0808">Transferase</keyword>
<keyword evidence="9" id="KW-0479">Metal-binding</keyword>
<dbReference type="InterPro" id="IPR021109">
    <property type="entry name" value="Peptidase_aspartic_dom_sf"/>
</dbReference>
<dbReference type="Gene3D" id="3.10.10.10">
    <property type="entry name" value="HIV Type 1 Reverse Transcriptase, subunit A, domain 1"/>
    <property type="match status" value="1"/>
</dbReference>
<dbReference type="GO" id="GO:0006508">
    <property type="term" value="P:proteolysis"/>
    <property type="evidence" value="ECO:0007669"/>
    <property type="project" value="UniProtKB-KW"/>
</dbReference>
<dbReference type="PANTHER" id="PTHR37984:SF5">
    <property type="entry name" value="PROTEIN NYNRIN-LIKE"/>
    <property type="match status" value="1"/>
</dbReference>
<proteinExistence type="predicted"/>
<reference evidence="17" key="1">
    <citation type="submission" date="2019-12" db="UniProtKB">
        <authorList>
            <consortium name="WormBaseParasite"/>
        </authorList>
    </citation>
    <scope>IDENTIFICATION</scope>
</reference>
<dbReference type="InterPro" id="IPR000477">
    <property type="entry name" value="RT_dom"/>
</dbReference>
<evidence type="ECO:0000256" key="7">
    <source>
        <dbReference type="ARBA" id="ARBA00022801"/>
    </source>
</evidence>
<feature type="region of interest" description="Disordered" evidence="11">
    <location>
        <begin position="1"/>
        <end position="28"/>
    </location>
</feature>
<feature type="domain" description="CCHC-type" evidence="12">
    <location>
        <begin position="282"/>
        <end position="298"/>
    </location>
</feature>
<dbReference type="EC" id="2.7.7.49" evidence="1"/>
<evidence type="ECO:0000256" key="2">
    <source>
        <dbReference type="ARBA" id="ARBA00022670"/>
    </source>
</evidence>
<evidence type="ECO:0000313" key="16">
    <source>
        <dbReference type="Proteomes" id="UP000046395"/>
    </source>
</evidence>
<keyword evidence="2" id="KW-0645">Protease</keyword>
<dbReference type="InterPro" id="IPR054465">
    <property type="entry name" value="Integrase_p58-like_C"/>
</dbReference>
<keyword evidence="7" id="KW-0378">Hydrolase</keyword>
<dbReference type="GO" id="GO:0008270">
    <property type="term" value="F:zinc ion binding"/>
    <property type="evidence" value="ECO:0007669"/>
    <property type="project" value="UniProtKB-KW"/>
</dbReference>
<dbReference type="InterPro" id="IPR043502">
    <property type="entry name" value="DNA/RNA_pol_sf"/>
</dbReference>
<keyword evidence="9" id="KW-0862">Zinc</keyword>
<dbReference type="WBParaSite" id="TMUE_1000004478.1">
    <property type="protein sequence ID" value="TMUE_1000004478.1"/>
    <property type="gene ID" value="WBGene00298970"/>
</dbReference>
<dbReference type="Pfam" id="PF22938">
    <property type="entry name" value="Integrase_p58_C"/>
    <property type="match status" value="1"/>
</dbReference>
<dbReference type="PROSITE" id="PS50175">
    <property type="entry name" value="ASP_PROT_RETROV"/>
    <property type="match status" value="1"/>
</dbReference>
<dbReference type="FunFam" id="3.30.70.270:FF:000020">
    <property type="entry name" value="Transposon Tf2-6 polyprotein-like Protein"/>
    <property type="match status" value="1"/>
</dbReference>
<feature type="compositionally biased region" description="Polar residues" evidence="11">
    <location>
        <begin position="1514"/>
        <end position="1525"/>
    </location>
</feature>
<dbReference type="InterPro" id="IPR036397">
    <property type="entry name" value="RNaseH_sf"/>
</dbReference>
<feature type="compositionally biased region" description="Basic and acidic residues" evidence="11">
    <location>
        <begin position="9"/>
        <end position="20"/>
    </location>
</feature>
<dbReference type="InterPro" id="IPR001584">
    <property type="entry name" value="Integrase_cat-core"/>
</dbReference>
<dbReference type="InterPro" id="IPR041373">
    <property type="entry name" value="RT_RNaseH"/>
</dbReference>
<feature type="domain" description="Peptidase A2" evidence="13">
    <location>
        <begin position="365"/>
        <end position="444"/>
    </location>
</feature>
<evidence type="ECO:0000256" key="5">
    <source>
        <dbReference type="ARBA" id="ARBA00022722"/>
    </source>
</evidence>
<dbReference type="GO" id="GO:0004519">
    <property type="term" value="F:endonuclease activity"/>
    <property type="evidence" value="ECO:0007669"/>
    <property type="project" value="UniProtKB-KW"/>
</dbReference>
<dbReference type="Gene3D" id="3.30.70.270">
    <property type="match status" value="2"/>
</dbReference>
<dbReference type="InterPro" id="IPR050951">
    <property type="entry name" value="Retrovirus_Pol_polyprotein"/>
</dbReference>
<feature type="coiled-coil region" evidence="10">
    <location>
        <begin position="231"/>
        <end position="258"/>
    </location>
</feature>
<evidence type="ECO:0000256" key="10">
    <source>
        <dbReference type="SAM" id="Coils"/>
    </source>
</evidence>
<dbReference type="FunFam" id="3.30.420.10:FF:000032">
    <property type="entry name" value="Retrovirus-related Pol polyprotein from transposon 297-like Protein"/>
    <property type="match status" value="1"/>
</dbReference>
<dbReference type="Gene3D" id="2.40.70.10">
    <property type="entry name" value="Acid Proteases"/>
    <property type="match status" value="1"/>
</dbReference>
<keyword evidence="9" id="KW-0863">Zinc-finger</keyword>
<dbReference type="GO" id="GO:0015074">
    <property type="term" value="P:DNA integration"/>
    <property type="evidence" value="ECO:0007669"/>
    <property type="project" value="InterPro"/>
</dbReference>
<feature type="compositionally biased region" description="Basic residues" evidence="11">
    <location>
        <begin position="1475"/>
        <end position="1484"/>
    </location>
</feature>
<dbReference type="InterPro" id="IPR043128">
    <property type="entry name" value="Rev_trsase/Diguanyl_cyclase"/>
</dbReference>
<dbReference type="CDD" id="cd09274">
    <property type="entry name" value="RNase_HI_RT_Ty3"/>
    <property type="match status" value="1"/>
</dbReference>
<dbReference type="Gene3D" id="4.10.60.10">
    <property type="entry name" value="Zinc finger, CCHC-type"/>
    <property type="match status" value="1"/>
</dbReference>
<dbReference type="STRING" id="70415.A0A5S6QBA2"/>
<dbReference type="InterPro" id="IPR041588">
    <property type="entry name" value="Integrase_H2C2"/>
</dbReference>
<dbReference type="Proteomes" id="UP000046395">
    <property type="component" value="Unassembled WGS sequence"/>
</dbReference>
<keyword evidence="8" id="KW-0695">RNA-directed DNA polymerase</keyword>
<dbReference type="PROSITE" id="PS50878">
    <property type="entry name" value="RT_POL"/>
    <property type="match status" value="1"/>
</dbReference>
<dbReference type="SUPFAM" id="SSF57756">
    <property type="entry name" value="Retrovirus zinc finger-like domains"/>
    <property type="match status" value="1"/>
</dbReference>
<evidence type="ECO:0000256" key="8">
    <source>
        <dbReference type="ARBA" id="ARBA00022918"/>
    </source>
</evidence>
<dbReference type="Pfam" id="PF00665">
    <property type="entry name" value="rve"/>
    <property type="match status" value="1"/>
</dbReference>
<dbReference type="FunFam" id="3.10.10.10:FF:000007">
    <property type="entry name" value="Retrovirus-related Pol polyprotein from transposon 17.6-like Protein"/>
    <property type="match status" value="1"/>
</dbReference>
<dbReference type="Pfam" id="PF17921">
    <property type="entry name" value="Integrase_H2C2"/>
    <property type="match status" value="1"/>
</dbReference>
<dbReference type="CDD" id="cd01647">
    <property type="entry name" value="RT_LTR"/>
    <property type="match status" value="1"/>
</dbReference>
<dbReference type="CDD" id="cd00303">
    <property type="entry name" value="retropepsin_like"/>
    <property type="match status" value="1"/>
</dbReference>
<feature type="domain" description="Reverse transcriptase" evidence="14">
    <location>
        <begin position="575"/>
        <end position="754"/>
    </location>
</feature>
<dbReference type="GO" id="GO:0003964">
    <property type="term" value="F:RNA-directed DNA polymerase activity"/>
    <property type="evidence" value="ECO:0007669"/>
    <property type="project" value="UniProtKB-KW"/>
</dbReference>
<dbReference type="GO" id="GO:0042575">
    <property type="term" value="C:DNA polymerase complex"/>
    <property type="evidence" value="ECO:0007669"/>
    <property type="project" value="UniProtKB-ARBA"/>
</dbReference>
<feature type="region of interest" description="Disordered" evidence="11">
    <location>
        <begin position="1455"/>
        <end position="1525"/>
    </location>
</feature>
<dbReference type="PROSITE" id="PS50158">
    <property type="entry name" value="ZF_CCHC"/>
    <property type="match status" value="1"/>
</dbReference>
<dbReference type="Gene3D" id="3.10.20.370">
    <property type="match status" value="1"/>
</dbReference>
<evidence type="ECO:0000256" key="6">
    <source>
        <dbReference type="ARBA" id="ARBA00022759"/>
    </source>
</evidence>
<dbReference type="PROSITE" id="PS50994">
    <property type="entry name" value="INTEGRASE"/>
    <property type="match status" value="1"/>
</dbReference>
<protein>
    <recommendedName>
        <fullName evidence="1">RNA-directed DNA polymerase</fullName>
        <ecNumber evidence="1">2.7.7.49</ecNumber>
    </recommendedName>
</protein>
<dbReference type="GO" id="GO:0003676">
    <property type="term" value="F:nucleic acid binding"/>
    <property type="evidence" value="ECO:0007669"/>
    <property type="project" value="InterPro"/>
</dbReference>
<keyword evidence="4" id="KW-0548">Nucleotidyltransferase</keyword>
<dbReference type="GO" id="GO:0004190">
    <property type="term" value="F:aspartic-type endopeptidase activity"/>
    <property type="evidence" value="ECO:0007669"/>
    <property type="project" value="InterPro"/>
</dbReference>
<keyword evidence="5" id="KW-0540">Nuclease</keyword>
<evidence type="ECO:0000259" key="14">
    <source>
        <dbReference type="PROSITE" id="PS50878"/>
    </source>
</evidence>
<dbReference type="InterPro" id="IPR001995">
    <property type="entry name" value="Peptidase_A2_cat"/>
</dbReference>
<dbReference type="PANTHER" id="PTHR37984">
    <property type="entry name" value="PROTEIN CBG26694"/>
    <property type="match status" value="1"/>
</dbReference>
<dbReference type="SUPFAM" id="SSF56672">
    <property type="entry name" value="DNA/RNA polymerases"/>
    <property type="match status" value="1"/>
</dbReference>
<dbReference type="InterPro" id="IPR012337">
    <property type="entry name" value="RNaseH-like_sf"/>
</dbReference>
<dbReference type="SMART" id="SM00343">
    <property type="entry name" value="ZnF_C2HC"/>
    <property type="match status" value="1"/>
</dbReference>
<dbReference type="Pfam" id="PF00078">
    <property type="entry name" value="RVT_1"/>
    <property type="match status" value="1"/>
</dbReference>
<evidence type="ECO:0000313" key="17">
    <source>
        <dbReference type="WBParaSite" id="TMUE_1000004478.1"/>
    </source>
</evidence>
<evidence type="ECO:0000256" key="3">
    <source>
        <dbReference type="ARBA" id="ARBA00022679"/>
    </source>
</evidence>
<dbReference type="FunFam" id="1.10.340.70:FF:000001">
    <property type="entry name" value="Retrovirus-related Pol polyprotein from transposon gypsy-like Protein"/>
    <property type="match status" value="1"/>
</dbReference>
<feature type="compositionally biased region" description="Polar residues" evidence="11">
    <location>
        <begin position="1460"/>
        <end position="1469"/>
    </location>
</feature>
<dbReference type="Gene3D" id="3.30.420.10">
    <property type="entry name" value="Ribonuclease H-like superfamily/Ribonuclease H"/>
    <property type="match status" value="1"/>
</dbReference>
<dbReference type="FunFam" id="3.10.20.370:FF:000001">
    <property type="entry name" value="Retrovirus-related Pol polyprotein from transposon 17.6-like protein"/>
    <property type="match status" value="1"/>
</dbReference>
<dbReference type="InterPro" id="IPR036875">
    <property type="entry name" value="Znf_CCHC_sf"/>
</dbReference>
<dbReference type="Pfam" id="PF13975">
    <property type="entry name" value="gag-asp_proteas"/>
    <property type="match status" value="1"/>
</dbReference>
<evidence type="ECO:0000259" key="12">
    <source>
        <dbReference type="PROSITE" id="PS50158"/>
    </source>
</evidence>
<dbReference type="Gene3D" id="1.10.340.70">
    <property type="match status" value="1"/>
</dbReference>
<sequence>MAQRTGSVKPRDDAGMEPPRRPVVMPQSYNGEGSWQDWRISFDQCSALNQWTEKDKLQWLAVCLTGDAAWAFGQLTVEQRESYDSCILGLTTLLVPPDVEQLNVTLFRTRRKSKDEDWFAFARELSKLAAKAYPTFAPGVRDTLSLERFLTELGPEEWASSVRRSHPTTLMDAVRMAVQQLATDQAYRTDAVRRSDIKVTAVVGEAKETAAAVAPNVRSGRSTDYAPRYQKMTSSDEVRALRNEVSELKRLMEEMALQDSPLATRLRAQPSTAGRRMVGRARCFVCGRRGHLRRDCPSMQRAESQPRYRAESWNKSLDAYSVANALSNANAACGNTVRMATTEKSASTSVGPCSCVPVQVHNRCIRMLVDTGAGRTLLRSDEFARIRGQWKLSPCNVRLLSAGGTALDVMGCVSLPLQVGDRTFDMEVIVVNALQFAGLLGIDFLKQHGFVVDLARGTLNCPKQKLRIPLQSAGRTSGNGAWSVSVGKPVSMSKRMLQQLVETTGVPLTASQREKLHGMLSEFRNVFAANEFDIGRTSVLKHDIITDSIRPVRHPLRRLAPVERKEVSQLIQRMLDNKIIEPSNSPWAAGIVPVRKKDGSIRLCVDYRKLNEVSRRDAYPIPRIDETLEALEGARYFSTIDLLSGYWQVELTDAAKEKTAFITHDGLFQFNVMPFGLTGAPATFQRLMEHVLAGLKWNTCLVYLDDIIVFSRTVEEHVEHLSQVLNRLQKAGLKANASKCKLFCKEVRYLGHIVSEKGIEPDPSLTEKMRIYPVPTCLAEVQSFLGLASYYRKFIKDFAAIAKPLHQLTEKRKPFEWSLECNQAFHKLRAALSSKPVLQLPNFSAPFILDTDASDIAIGAVLSQMDVQGREHPVAFASKTLTKAERRYCVTRREMLAVITFVEHFRPYLQQKFTLRTDHGSLQWLRSFKNPDGQWARWQQKLQQYDFVIEHRAGRRHANADTLSRIPCKQCGRRGTEEASQPVSVVIIDGLEDMRKAQLEDEDVGPILKAIEAGAAEQELNGRRRSNAKNLLMQNWHRLAVRNGILVRKWFCEDYSGFRWQVVVPKCMVSRLLKQAHEGVTAGHLGVEKTTERIRERFYWPGYRTDIKTYVANCYECNTRNGPVPKGRAPLHPMRATRRWQRLAIDILGPLVTSEAGNRYILVVIDGFSKFAEAFPIPNQEANTIATVLVNEFICRYGVPESIHTDQGTQFESAVFQSMCTELGIQKTRTTAYHPSGNGQVERMNRTLEDMLAKTVEENHRRWDVMLPKLMMAYRASVQSSIRTTPYVMVFGEHCRLPEDVYNLEGANELAPEDHVRQLKKVLGKIHAVARRRLNEARRRQKQQYDKASKGQPFRVGGLVFLRAFRTIRGDRCRKFTRPWVGPYRVVAKTSAVTYRIRHTHNRRDEQTVHFDRLKPCPSTLRLPIQKRRSPIRTGHTTGNTRPRTIEFRPTVIMEPDDVPQNSVPSEQQSADHRRPQRERRMPRRYRDYVLALANTTRTESRNGEGMRTCLNERGNSVTGNESAP</sequence>
<dbReference type="SUPFAM" id="SSF50630">
    <property type="entry name" value="Acid proteases"/>
    <property type="match status" value="1"/>
</dbReference>
<dbReference type="InterPro" id="IPR001878">
    <property type="entry name" value="Znf_CCHC"/>
</dbReference>
<dbReference type="Pfam" id="PF17917">
    <property type="entry name" value="RT_RNaseH"/>
    <property type="match status" value="1"/>
</dbReference>
<evidence type="ECO:0000256" key="1">
    <source>
        <dbReference type="ARBA" id="ARBA00012493"/>
    </source>
</evidence>
<dbReference type="Pfam" id="PF00098">
    <property type="entry name" value="zf-CCHC"/>
    <property type="match status" value="1"/>
</dbReference>
<evidence type="ECO:0000259" key="13">
    <source>
        <dbReference type="PROSITE" id="PS50175"/>
    </source>
</evidence>
<evidence type="ECO:0000256" key="4">
    <source>
        <dbReference type="ARBA" id="ARBA00022695"/>
    </source>
</evidence>
<keyword evidence="16" id="KW-1185">Reference proteome</keyword>
<evidence type="ECO:0000256" key="9">
    <source>
        <dbReference type="PROSITE-ProRule" id="PRU00047"/>
    </source>
</evidence>
<evidence type="ECO:0000259" key="15">
    <source>
        <dbReference type="PROSITE" id="PS50994"/>
    </source>
</evidence>
<name>A0A5S6QBA2_TRIMR</name>
<dbReference type="GO" id="GO:0019899">
    <property type="term" value="F:enzyme binding"/>
    <property type="evidence" value="ECO:0007669"/>
    <property type="project" value="UniProtKB-ARBA"/>
</dbReference>